<dbReference type="GO" id="GO:0008270">
    <property type="term" value="F:zinc ion binding"/>
    <property type="evidence" value="ECO:0007669"/>
    <property type="project" value="UniProtKB-KW"/>
</dbReference>
<proteinExistence type="predicted"/>
<feature type="compositionally biased region" description="Basic and acidic residues" evidence="7">
    <location>
        <begin position="656"/>
        <end position="671"/>
    </location>
</feature>
<keyword evidence="5" id="KW-0539">Nucleus</keyword>
<dbReference type="SUPFAM" id="SSF57850">
    <property type="entry name" value="RING/U-box"/>
    <property type="match status" value="1"/>
</dbReference>
<feature type="compositionally biased region" description="Basic and acidic residues" evidence="7">
    <location>
        <begin position="906"/>
        <end position="934"/>
    </location>
</feature>
<reference evidence="9" key="1">
    <citation type="journal article" date="2023" name="Mol. Biol. Evol.">
        <title>Third-Generation Sequencing Reveals the Adaptive Role of the Epigenome in Three Deep-Sea Polychaetes.</title>
        <authorList>
            <person name="Perez M."/>
            <person name="Aroh O."/>
            <person name="Sun Y."/>
            <person name="Lan Y."/>
            <person name="Juniper S.K."/>
            <person name="Young C.R."/>
            <person name="Angers B."/>
            <person name="Qian P.Y."/>
        </authorList>
    </citation>
    <scope>NUCLEOTIDE SEQUENCE</scope>
    <source>
        <strain evidence="9">P08H-3</strain>
    </source>
</reference>
<name>A0AAD9JX74_9ANNE</name>
<feature type="compositionally biased region" description="Polar residues" evidence="7">
    <location>
        <begin position="1319"/>
        <end position="1330"/>
    </location>
</feature>
<feature type="region of interest" description="Disordered" evidence="7">
    <location>
        <begin position="340"/>
        <end position="380"/>
    </location>
</feature>
<dbReference type="InterPro" id="IPR032443">
    <property type="entry name" value="RAWUL"/>
</dbReference>
<dbReference type="FunFam" id="3.30.40.10:FF:000122">
    <property type="entry name" value="polycomb group RING finger protein 1"/>
    <property type="match status" value="1"/>
</dbReference>
<dbReference type="Proteomes" id="UP001208570">
    <property type="component" value="Unassembled WGS sequence"/>
</dbReference>
<dbReference type="Gene3D" id="3.30.40.10">
    <property type="entry name" value="Zinc/RING finger domain, C3HC4 (zinc finger)"/>
    <property type="match status" value="1"/>
</dbReference>
<feature type="compositionally biased region" description="Acidic residues" evidence="7">
    <location>
        <begin position="435"/>
        <end position="449"/>
    </location>
</feature>
<accession>A0AAD9JX74</accession>
<feature type="region of interest" description="Disordered" evidence="7">
    <location>
        <begin position="1189"/>
        <end position="1348"/>
    </location>
</feature>
<evidence type="ECO:0000256" key="4">
    <source>
        <dbReference type="ARBA" id="ARBA00022833"/>
    </source>
</evidence>
<dbReference type="SMART" id="SM00184">
    <property type="entry name" value="RING"/>
    <property type="match status" value="1"/>
</dbReference>
<dbReference type="Gene3D" id="3.10.20.90">
    <property type="entry name" value="Phosphatidylinositol 3-kinase Catalytic Subunit, Chain A, domain 1"/>
    <property type="match status" value="1"/>
</dbReference>
<feature type="compositionally biased region" description="Polar residues" evidence="7">
    <location>
        <begin position="890"/>
        <end position="904"/>
    </location>
</feature>
<dbReference type="PROSITE" id="PS50089">
    <property type="entry name" value="ZF_RING_2"/>
    <property type="match status" value="1"/>
</dbReference>
<evidence type="ECO:0000313" key="9">
    <source>
        <dbReference type="EMBL" id="KAK2161043.1"/>
    </source>
</evidence>
<feature type="compositionally biased region" description="Basic and acidic residues" evidence="7">
    <location>
        <begin position="1234"/>
        <end position="1253"/>
    </location>
</feature>
<protein>
    <recommendedName>
        <fullName evidence="8">RING-type domain-containing protein</fullName>
    </recommendedName>
</protein>
<comment type="caution">
    <text evidence="9">The sequence shown here is derived from an EMBL/GenBank/DDBJ whole genome shotgun (WGS) entry which is preliminary data.</text>
</comment>
<evidence type="ECO:0000256" key="7">
    <source>
        <dbReference type="SAM" id="MobiDB-lite"/>
    </source>
</evidence>
<evidence type="ECO:0000256" key="6">
    <source>
        <dbReference type="PROSITE-ProRule" id="PRU00175"/>
    </source>
</evidence>
<feature type="compositionally biased region" description="Basic and acidic residues" evidence="7">
    <location>
        <begin position="816"/>
        <end position="835"/>
    </location>
</feature>
<feature type="compositionally biased region" description="Basic and acidic residues" evidence="7">
    <location>
        <begin position="340"/>
        <end position="349"/>
    </location>
</feature>
<feature type="region of interest" description="Disordered" evidence="7">
    <location>
        <begin position="1467"/>
        <end position="1501"/>
    </location>
</feature>
<feature type="compositionally biased region" description="Basic and acidic residues" evidence="7">
    <location>
        <begin position="616"/>
        <end position="648"/>
    </location>
</feature>
<feature type="compositionally biased region" description="Polar residues" evidence="7">
    <location>
        <begin position="1216"/>
        <end position="1231"/>
    </location>
</feature>
<feature type="compositionally biased region" description="Polar residues" evidence="7">
    <location>
        <begin position="1387"/>
        <end position="1411"/>
    </location>
</feature>
<dbReference type="CDD" id="cd17082">
    <property type="entry name" value="RAWUL_PCGF2_like"/>
    <property type="match status" value="1"/>
</dbReference>
<sequence length="1501" mass="164639">MAEVSYKQTVAAGSVRFRPRSRTEIDSLRNLGASSTDGAISKHGIPTNGVEYSVLCVLDLDDSVLDTRCTTSGGNRVDRHAHLSVPDLSINYRLPQMKRSQNVRVSELNPHLMCVLCGGYYVDATTIIECLHSFCKTCIVRYLDSSKFCPICDVQVHKTKPLLNIRPDYTLQKLVYKLVPGLFTREVLKRREFYRQNPGSPSSSCSEAGNSADGADDPLISGHHVVPDDKMSISLEFSVDGKAVQSKKSKGKGKNTISGETILQKRYLLCPASFTIGHVKKFIRMKLDLSPMLEVDVFHVDEPLSDSYALLDIAHIYNWTKHEPFPLYFSVFENSAKRQKCEDQNDHVTTEPLPEADNEANSGSSSDVGQTERISSKSTYVADDVNSGASVKSVKRKLEDELSAVADAQKTSSGNVSDDVKAISDEDIEDRGTVAEDEAEDEVYDEDADGQLNGCKISTSSSGKSIVVSIPKHLLENSGSEKEKKKKKNKRRDSHRHHRHHRKHKHQSRDGDEDDGQGSRSKKRKQSSEECPTGDDRYSSVSGSPPSEVNTPSEVHDAVLDLDDMCAKDSDNGSTTIVASDETDSGERSGEKSAPSSATSDLKQAIPVDRIGMSAKPEHDSPRDRKLDMEPAERKQPSREKGQRDSEKVIIGNTMIHREPVLHQLEEEWKRQKMMAEGQSRTNTENETQTISGSKRMNDGGQSSNTIVESVDDNNKKTSTRESTLQQKKPSTQKIQLKRTVSKPKLDPQTKSQTVKQKLQIVSDAMAKQKQAKERANKSNHGQSSEVNEPKSKPRRDEKTPSREDNGKKSCQQSESDNKRSPDIAEIERSQRMRQETSSSRKQPTLEENEKITCQQKGAEREKESDKQSRGVESSNSSSPSTSTSEKCQRNSTNSNSKGQTNDASHFLDRVKEKVKEKRTELSSEKNHHKDRESLSPSTTISSSPVSIRPVSGSTTTSSVDLPRKSEISPSKESSAVRRTPTSPRLTGPAPISRPDTLNVPIPWKSLSSLAKAGRKVQESANNALGRNSSCGSSARMLGQTRPDDPRNPNGLQSATRLSLDRRDNAVSKSSSSSSPFPETLSAFESPTMPKGIKTYSKKDKLLYKSQTLFTSPPFTFKAFLGDPDDQLLGHRTAATGSTSAFLSSTLLSVSRKEKTHVSGSPRQIHGHKVIGQLNMVYETIQKPSYSEVCRKSSTTRQPSPIKHQPSPTFGKVNGEQKNSPVADSGSTGNELCSPKEERTQEESVIRNDKDPELSGISEDSQSWRDKSRVNNTGNTSISTEKQQQQPNVNNNNSRTSQTKVEPSSQYPEGEASTEPIGSGSTETVDSGSTEAAKMAPPPPTSSQVDYSRCNSSFSATHLPTSPPRYSHRCGASSPTEALCLKCSPRPRSTSPHVTSGGSHSLQRALSTPATMSCHRERSHSTSMGCPRAAHTGAHAGAHAGSHSPQNNNLSAALSIDQNTIRCDQCQSAPVATPNNAQPYDKMALQEVPLDLHKPRTRPDP</sequence>
<dbReference type="InterPro" id="IPR001841">
    <property type="entry name" value="Znf_RING"/>
</dbReference>
<dbReference type="PROSITE" id="PS00518">
    <property type="entry name" value="ZF_RING_1"/>
    <property type="match status" value="1"/>
</dbReference>
<dbReference type="InterPro" id="IPR013083">
    <property type="entry name" value="Znf_RING/FYVE/PHD"/>
</dbReference>
<dbReference type="PANTHER" id="PTHR10825:SF29">
    <property type="entry name" value="POLYCOMB GROUP RING FINGER PROTEIN 1"/>
    <property type="match status" value="1"/>
</dbReference>
<feature type="compositionally biased region" description="Basic and acidic residues" evidence="7">
    <location>
        <begin position="858"/>
        <end position="870"/>
    </location>
</feature>
<feature type="compositionally biased region" description="Basic residues" evidence="7">
    <location>
        <begin position="484"/>
        <end position="507"/>
    </location>
</feature>
<feature type="compositionally biased region" description="Basic and acidic residues" evidence="7">
    <location>
        <begin position="788"/>
        <end position="808"/>
    </location>
</feature>
<feature type="compositionally biased region" description="Polar residues" evidence="7">
    <location>
        <begin position="539"/>
        <end position="553"/>
    </location>
</feature>
<feature type="compositionally biased region" description="Polar residues" evidence="7">
    <location>
        <begin position="359"/>
        <end position="379"/>
    </location>
</feature>
<feature type="compositionally biased region" description="Low complexity" evidence="7">
    <location>
        <begin position="1429"/>
        <end position="1441"/>
    </location>
</feature>
<dbReference type="GO" id="GO:0035102">
    <property type="term" value="C:PRC1 complex"/>
    <property type="evidence" value="ECO:0007669"/>
    <property type="project" value="TreeGrafter"/>
</dbReference>
<dbReference type="PANTHER" id="PTHR10825">
    <property type="entry name" value="RING FINGER DOMAIN-CONTAINING, POLYCOMB GROUP COMPONENT"/>
    <property type="match status" value="1"/>
</dbReference>
<keyword evidence="10" id="KW-1185">Reference proteome</keyword>
<feature type="compositionally biased region" description="Low complexity" evidence="7">
    <location>
        <begin position="1283"/>
        <end position="1293"/>
    </location>
</feature>
<feature type="compositionally biased region" description="Low complexity" evidence="7">
    <location>
        <begin position="456"/>
        <end position="470"/>
    </location>
</feature>
<feature type="compositionally biased region" description="Basic and acidic residues" evidence="7">
    <location>
        <begin position="418"/>
        <end position="434"/>
    </location>
</feature>
<feature type="region of interest" description="Disordered" evidence="7">
    <location>
        <begin position="406"/>
        <end position="1090"/>
    </location>
</feature>
<evidence type="ECO:0000256" key="1">
    <source>
        <dbReference type="ARBA" id="ARBA00004123"/>
    </source>
</evidence>
<feature type="compositionally biased region" description="Low complexity" evidence="7">
    <location>
        <begin position="935"/>
        <end position="954"/>
    </location>
</feature>
<feature type="compositionally biased region" description="Polar residues" evidence="7">
    <location>
        <begin position="1270"/>
        <end position="1282"/>
    </location>
</feature>
<gene>
    <name evidence="9" type="ORF">LSH36_122g05012</name>
</gene>
<keyword evidence="4" id="KW-0862">Zinc</keyword>
<comment type="subcellular location">
    <subcellularLocation>
        <location evidence="1">Nucleus</location>
    </subcellularLocation>
</comment>
<feature type="compositionally biased region" description="Basic and acidic residues" evidence="7">
    <location>
        <begin position="473"/>
        <end position="483"/>
    </location>
</feature>
<dbReference type="Pfam" id="PF16207">
    <property type="entry name" value="RAWUL"/>
    <property type="match status" value="1"/>
</dbReference>
<evidence type="ECO:0000256" key="3">
    <source>
        <dbReference type="ARBA" id="ARBA00022771"/>
    </source>
</evidence>
<dbReference type="Pfam" id="PF13923">
    <property type="entry name" value="zf-C3HC4_2"/>
    <property type="match status" value="1"/>
</dbReference>
<feature type="compositionally biased region" description="Basic and acidic residues" evidence="7">
    <location>
        <begin position="1490"/>
        <end position="1501"/>
    </location>
</feature>
<keyword evidence="3 6" id="KW-0863">Zinc-finger</keyword>
<feature type="compositionally biased region" description="Polar residues" evidence="7">
    <location>
        <begin position="721"/>
        <end position="735"/>
    </location>
</feature>
<dbReference type="GO" id="GO:1990841">
    <property type="term" value="F:promoter-specific chromatin binding"/>
    <property type="evidence" value="ECO:0007669"/>
    <property type="project" value="TreeGrafter"/>
</dbReference>
<organism evidence="9 10">
    <name type="scientific">Paralvinella palmiformis</name>
    <dbReference type="NCBI Taxonomy" id="53620"/>
    <lineage>
        <taxon>Eukaryota</taxon>
        <taxon>Metazoa</taxon>
        <taxon>Spiralia</taxon>
        <taxon>Lophotrochozoa</taxon>
        <taxon>Annelida</taxon>
        <taxon>Polychaeta</taxon>
        <taxon>Sedentaria</taxon>
        <taxon>Canalipalpata</taxon>
        <taxon>Terebellida</taxon>
        <taxon>Terebelliformia</taxon>
        <taxon>Alvinellidae</taxon>
        <taxon>Paralvinella</taxon>
    </lineage>
</organism>
<feature type="domain" description="RING-type" evidence="8">
    <location>
        <begin position="114"/>
        <end position="153"/>
    </location>
</feature>
<feature type="compositionally biased region" description="Polar residues" evidence="7">
    <location>
        <begin position="1467"/>
        <end position="1478"/>
    </location>
</feature>
<dbReference type="InterPro" id="IPR017907">
    <property type="entry name" value="Znf_RING_CS"/>
</dbReference>
<evidence type="ECO:0000256" key="2">
    <source>
        <dbReference type="ARBA" id="ARBA00022723"/>
    </source>
</evidence>
<keyword evidence="2" id="KW-0479">Metal-binding</keyword>
<feature type="compositionally biased region" description="Low complexity" evidence="7">
    <location>
        <begin position="874"/>
        <end position="885"/>
    </location>
</feature>
<feature type="compositionally biased region" description="Polar residues" evidence="7">
    <location>
        <begin position="1294"/>
        <end position="1307"/>
    </location>
</feature>
<feature type="compositionally biased region" description="Polar residues" evidence="7">
    <location>
        <begin position="679"/>
        <end position="708"/>
    </location>
</feature>
<feature type="compositionally biased region" description="Basic and acidic residues" evidence="7">
    <location>
        <begin position="554"/>
        <end position="571"/>
    </location>
</feature>
<feature type="compositionally biased region" description="Polar residues" evidence="7">
    <location>
        <begin position="1019"/>
        <end position="1033"/>
    </location>
</feature>
<evidence type="ECO:0000259" key="8">
    <source>
        <dbReference type="PROSITE" id="PS50089"/>
    </source>
</evidence>
<feature type="region of interest" description="Disordered" evidence="7">
    <location>
        <begin position="1383"/>
        <end position="1450"/>
    </location>
</feature>
<evidence type="ECO:0000313" key="10">
    <source>
        <dbReference type="Proteomes" id="UP001208570"/>
    </source>
</evidence>
<evidence type="ECO:0000256" key="5">
    <source>
        <dbReference type="ARBA" id="ARBA00023242"/>
    </source>
</evidence>
<dbReference type="GO" id="GO:0000122">
    <property type="term" value="P:negative regulation of transcription by RNA polymerase II"/>
    <property type="evidence" value="ECO:0007669"/>
    <property type="project" value="TreeGrafter"/>
</dbReference>
<dbReference type="EMBL" id="JAODUP010000122">
    <property type="protein sequence ID" value="KAK2161043.1"/>
    <property type="molecule type" value="Genomic_DNA"/>
</dbReference>